<reference evidence="2" key="2">
    <citation type="journal article" date="2023" name="Nat. Commun.">
        <title>Cultivation of marine bacteria of the SAR202 clade.</title>
        <authorList>
            <person name="Lim Y."/>
            <person name="Seo J.H."/>
            <person name="Giovannoni S.J."/>
            <person name="Kang I."/>
            <person name="Cho J.C."/>
        </authorList>
    </citation>
    <scope>NUCLEOTIDE SEQUENCE</scope>
    <source>
        <strain evidence="2">JH1073</strain>
    </source>
</reference>
<organism evidence="2 3">
    <name type="scientific">Candidatus Lucifugimonas marina</name>
    <dbReference type="NCBI Taxonomy" id="3038979"/>
    <lineage>
        <taxon>Bacteria</taxon>
        <taxon>Bacillati</taxon>
        <taxon>Chloroflexota</taxon>
        <taxon>Dehalococcoidia</taxon>
        <taxon>SAR202 cluster</taxon>
        <taxon>Candidatus Lucifugimonadales</taxon>
        <taxon>Candidatus Lucifugimonadaceae</taxon>
        <taxon>Candidatus Lucifugimonas</taxon>
    </lineage>
</organism>
<proteinExistence type="predicted"/>
<reference evidence="3 4" key="1">
    <citation type="submission" date="2019-11" db="EMBL/GenBank/DDBJ databases">
        <authorList>
            <person name="Cho J.-C."/>
        </authorList>
    </citation>
    <scope>NUCLEOTIDE SEQUENCE [LARGE SCALE GENOMIC DNA]</scope>
    <source>
        <strain evidence="2 3">JH1073</strain>
        <strain evidence="1 4">JH702</strain>
    </source>
</reference>
<sequence length="187" mass="20104">MPEQVTAQITAQQLAQKFHGTPGRGCIVVTGSGIQAISDLFAEPGASRTILEAQVPYSRKALHEFVGEPTEQHVSANEAQLMARAALKRAQQLAEGDDGDQPLFGVGCTAAVATDRVRRGEDRAHIAWATNTGSGGGSIWFDKQSRSRADEDAIVSAIVLNSIAEALGIEERLEFDVLETERFDEID</sequence>
<dbReference type="InterPro" id="IPR036653">
    <property type="entry name" value="CinA-like_C"/>
</dbReference>
<evidence type="ECO:0000313" key="3">
    <source>
        <dbReference type="Proteomes" id="UP001219901"/>
    </source>
</evidence>
<evidence type="ECO:0000313" key="1">
    <source>
        <dbReference type="EMBL" id="MDG0865491.1"/>
    </source>
</evidence>
<reference evidence="3" key="3">
    <citation type="submission" date="2023-06" db="EMBL/GenBank/DDBJ databases">
        <title>Pangenomics reveal diversification of enzyme families and niche specialization in globally abundant SAR202 bacteria.</title>
        <authorList>
            <person name="Saw J.H.W."/>
        </authorList>
    </citation>
    <scope>NUCLEOTIDE SEQUENCE [LARGE SCALE GENOMIC DNA]</scope>
    <source>
        <strain evidence="3">JH1073</strain>
    </source>
</reference>
<gene>
    <name evidence="1" type="ORF">GKO46_00185</name>
    <name evidence="2" type="ORF">GKO48_09035</name>
</gene>
<dbReference type="GO" id="GO:0000309">
    <property type="term" value="F:nicotinamide-nucleotide adenylyltransferase activity"/>
    <property type="evidence" value="ECO:0007669"/>
    <property type="project" value="TreeGrafter"/>
</dbReference>
<dbReference type="GO" id="GO:0016887">
    <property type="term" value="F:ATP hydrolysis activity"/>
    <property type="evidence" value="ECO:0007669"/>
    <property type="project" value="TreeGrafter"/>
</dbReference>
<dbReference type="RefSeq" id="WP_342823784.1">
    <property type="nucleotide sequence ID" value="NZ_CP046146.1"/>
</dbReference>
<dbReference type="Proteomes" id="UP001219901">
    <property type="component" value="Chromosome"/>
</dbReference>
<dbReference type="Gene3D" id="3.90.950.20">
    <property type="entry name" value="CinA-like"/>
    <property type="match status" value="1"/>
</dbReference>
<dbReference type="EMBL" id="WMBE01000001">
    <property type="protein sequence ID" value="MDG0865491.1"/>
    <property type="molecule type" value="Genomic_DNA"/>
</dbReference>
<dbReference type="AlphaFoldDB" id="A0AAJ6CVC0"/>
<dbReference type="PANTHER" id="PTHR31285:SF0">
    <property type="entry name" value="NICOTINAMIDE MONONUCLEOTIDE ADENYLYLTRANSFERASE"/>
    <property type="match status" value="1"/>
</dbReference>
<dbReference type="PANTHER" id="PTHR31285">
    <property type="entry name" value="NICOTINAMIDE MONONUCLEOTIDE ADENYLYLTRANSFERASE"/>
    <property type="match status" value="1"/>
</dbReference>
<name>A0AAJ6CVC0_9CHLR</name>
<accession>A0AAJ6CVC0</accession>
<dbReference type="Proteomes" id="UP001321249">
    <property type="component" value="Unassembled WGS sequence"/>
</dbReference>
<dbReference type="GO" id="GO:0005737">
    <property type="term" value="C:cytoplasm"/>
    <property type="evidence" value="ECO:0007669"/>
    <property type="project" value="TreeGrafter"/>
</dbReference>
<keyword evidence="3" id="KW-1185">Reference proteome</keyword>
<evidence type="ECO:0000313" key="2">
    <source>
        <dbReference type="EMBL" id="WFG39755.1"/>
    </source>
</evidence>
<protein>
    <recommendedName>
        <fullName evidence="5">CinA C-terminal domain-containing protein</fullName>
    </recommendedName>
</protein>
<dbReference type="EMBL" id="CP046147">
    <property type="protein sequence ID" value="WFG39755.1"/>
    <property type="molecule type" value="Genomic_DNA"/>
</dbReference>
<evidence type="ECO:0000313" key="4">
    <source>
        <dbReference type="Proteomes" id="UP001321249"/>
    </source>
</evidence>
<evidence type="ECO:0008006" key="5">
    <source>
        <dbReference type="Google" id="ProtNLM"/>
    </source>
</evidence>